<dbReference type="Pfam" id="PF00270">
    <property type="entry name" value="DEAD"/>
    <property type="match status" value="1"/>
</dbReference>
<keyword evidence="2" id="KW-0378">Hydrolase</keyword>
<evidence type="ECO:0000256" key="2">
    <source>
        <dbReference type="ARBA" id="ARBA00022801"/>
    </source>
</evidence>
<dbReference type="GO" id="GO:0005829">
    <property type="term" value="C:cytosol"/>
    <property type="evidence" value="ECO:0007669"/>
    <property type="project" value="TreeGrafter"/>
</dbReference>
<dbReference type="EMBL" id="BDIP01005040">
    <property type="protein sequence ID" value="GIQ89435.1"/>
    <property type="molecule type" value="Genomic_DNA"/>
</dbReference>
<feature type="region of interest" description="Disordered" evidence="5">
    <location>
        <begin position="147"/>
        <end position="182"/>
    </location>
</feature>
<dbReference type="PANTHER" id="PTHR47959">
    <property type="entry name" value="ATP-DEPENDENT RNA HELICASE RHLE-RELATED"/>
    <property type="match status" value="1"/>
</dbReference>
<comment type="caution">
    <text evidence="7">The sequence shown here is derived from an EMBL/GenBank/DDBJ whole genome shotgun (WGS) entry which is preliminary data.</text>
</comment>
<dbReference type="GO" id="GO:0005524">
    <property type="term" value="F:ATP binding"/>
    <property type="evidence" value="ECO:0007669"/>
    <property type="project" value="UniProtKB-KW"/>
</dbReference>
<organism evidence="7 8">
    <name type="scientific">Kipferlia bialata</name>
    <dbReference type="NCBI Taxonomy" id="797122"/>
    <lineage>
        <taxon>Eukaryota</taxon>
        <taxon>Metamonada</taxon>
        <taxon>Carpediemonas-like organisms</taxon>
        <taxon>Kipferlia</taxon>
    </lineage>
</organism>
<sequence>VHSVLEAVTTPTGLVAALVIGGGSVQRQEAMLRSSPDIVVATPGRLIDHLRNLPSFTLQNLDVLCMDEADKLLELGFADELDLLVAQCPAERQTLLFSATLSDSVKRLASLSLINPVQFSIDTLMQLPPGLSREVIKVRSEDWAAEHKAKKEAAKNTQAQLDAKENKGKPAEETTEQKEEDP</sequence>
<dbReference type="InterPro" id="IPR014001">
    <property type="entry name" value="Helicase_ATP-bd"/>
</dbReference>
<dbReference type="InterPro" id="IPR050079">
    <property type="entry name" value="DEAD_box_RNA_helicase"/>
</dbReference>
<evidence type="ECO:0000259" key="6">
    <source>
        <dbReference type="PROSITE" id="PS51192"/>
    </source>
</evidence>
<reference evidence="7 8" key="1">
    <citation type="journal article" date="2018" name="PLoS ONE">
        <title>The draft genome of Kipferlia bialata reveals reductive genome evolution in fornicate parasites.</title>
        <authorList>
            <person name="Tanifuji G."/>
            <person name="Takabayashi S."/>
            <person name="Kume K."/>
            <person name="Takagi M."/>
            <person name="Nakayama T."/>
            <person name="Kamikawa R."/>
            <person name="Inagaki Y."/>
            <person name="Hashimoto T."/>
        </authorList>
    </citation>
    <scope>NUCLEOTIDE SEQUENCE [LARGE SCALE GENOMIC DNA]</scope>
    <source>
        <strain evidence="7">NY0173</strain>
    </source>
</reference>
<proteinExistence type="predicted"/>
<feature type="non-terminal residue" evidence="7">
    <location>
        <position position="1"/>
    </location>
</feature>
<dbReference type="Proteomes" id="UP000265618">
    <property type="component" value="Unassembled WGS sequence"/>
</dbReference>
<keyword evidence="8" id="KW-1185">Reference proteome</keyword>
<keyword evidence="1" id="KW-0547">Nucleotide-binding</keyword>
<dbReference type="GO" id="GO:0003676">
    <property type="term" value="F:nucleic acid binding"/>
    <property type="evidence" value="ECO:0007669"/>
    <property type="project" value="InterPro"/>
</dbReference>
<dbReference type="OrthoDB" id="10259843at2759"/>
<feature type="non-terminal residue" evidence="7">
    <location>
        <position position="182"/>
    </location>
</feature>
<dbReference type="GO" id="GO:0003724">
    <property type="term" value="F:RNA helicase activity"/>
    <property type="evidence" value="ECO:0007669"/>
    <property type="project" value="TreeGrafter"/>
</dbReference>
<dbReference type="SUPFAM" id="SSF52540">
    <property type="entry name" value="P-loop containing nucleoside triphosphate hydrolases"/>
    <property type="match status" value="1"/>
</dbReference>
<dbReference type="AlphaFoldDB" id="A0A9K3D6Q7"/>
<feature type="compositionally biased region" description="Basic and acidic residues" evidence="5">
    <location>
        <begin position="162"/>
        <end position="182"/>
    </location>
</feature>
<dbReference type="Gene3D" id="3.40.50.300">
    <property type="entry name" value="P-loop containing nucleotide triphosphate hydrolases"/>
    <property type="match status" value="1"/>
</dbReference>
<dbReference type="PANTHER" id="PTHR47959:SF1">
    <property type="entry name" value="ATP-DEPENDENT RNA HELICASE DBPA"/>
    <property type="match status" value="1"/>
</dbReference>
<evidence type="ECO:0000256" key="1">
    <source>
        <dbReference type="ARBA" id="ARBA00022741"/>
    </source>
</evidence>
<feature type="domain" description="Helicase ATP-binding" evidence="6">
    <location>
        <begin position="1"/>
        <end position="119"/>
    </location>
</feature>
<evidence type="ECO:0000313" key="8">
    <source>
        <dbReference type="Proteomes" id="UP000265618"/>
    </source>
</evidence>
<keyword evidence="4" id="KW-0067">ATP-binding</keyword>
<keyword evidence="3" id="KW-0347">Helicase</keyword>
<name>A0A9K3D6Q7_9EUKA</name>
<dbReference type="InterPro" id="IPR027417">
    <property type="entry name" value="P-loop_NTPase"/>
</dbReference>
<dbReference type="PROSITE" id="PS51192">
    <property type="entry name" value="HELICASE_ATP_BIND_1"/>
    <property type="match status" value="1"/>
</dbReference>
<evidence type="ECO:0000256" key="5">
    <source>
        <dbReference type="SAM" id="MobiDB-lite"/>
    </source>
</evidence>
<evidence type="ECO:0000313" key="7">
    <source>
        <dbReference type="EMBL" id="GIQ89435.1"/>
    </source>
</evidence>
<dbReference type="InterPro" id="IPR011545">
    <property type="entry name" value="DEAD/DEAH_box_helicase_dom"/>
</dbReference>
<dbReference type="GO" id="GO:0016787">
    <property type="term" value="F:hydrolase activity"/>
    <property type="evidence" value="ECO:0007669"/>
    <property type="project" value="UniProtKB-KW"/>
</dbReference>
<protein>
    <recommendedName>
        <fullName evidence="6">Helicase ATP-binding domain-containing protein</fullName>
    </recommendedName>
</protein>
<accession>A0A9K3D6Q7</accession>
<evidence type="ECO:0000256" key="3">
    <source>
        <dbReference type="ARBA" id="ARBA00022806"/>
    </source>
</evidence>
<gene>
    <name evidence="7" type="ORF">KIPB_011902</name>
</gene>
<evidence type="ECO:0000256" key="4">
    <source>
        <dbReference type="ARBA" id="ARBA00022840"/>
    </source>
</evidence>